<gene>
    <name evidence="2" type="primary">PLEST008500</name>
    <name evidence="2" type="ORF">PLESTB_001468400</name>
</gene>
<dbReference type="InterPro" id="IPR010736">
    <property type="entry name" value="SHIPPO-rpt"/>
</dbReference>
<reference evidence="2 3" key="1">
    <citation type="journal article" date="2023" name="Commun. Biol.">
        <title>Reorganization of the ancestral sex-determining regions during the evolution of trioecy in Pleodorina starrii.</title>
        <authorList>
            <person name="Takahashi K."/>
            <person name="Suzuki S."/>
            <person name="Kawai-Toyooka H."/>
            <person name="Yamamoto K."/>
            <person name="Hamaji T."/>
            <person name="Ootsuki R."/>
            <person name="Yamaguchi H."/>
            <person name="Kawachi M."/>
            <person name="Higashiyama T."/>
            <person name="Nozaki H."/>
        </authorList>
    </citation>
    <scope>NUCLEOTIDE SEQUENCE [LARGE SCALE GENOMIC DNA]</scope>
    <source>
        <strain evidence="2 3">NIES-4479</strain>
    </source>
</reference>
<dbReference type="EMBL" id="BRXU01000027">
    <property type="protein sequence ID" value="GLC59268.1"/>
    <property type="molecule type" value="Genomic_DNA"/>
</dbReference>
<feature type="compositionally biased region" description="Polar residues" evidence="1">
    <location>
        <begin position="260"/>
        <end position="273"/>
    </location>
</feature>
<evidence type="ECO:0000313" key="2">
    <source>
        <dbReference type="EMBL" id="GLC59268.1"/>
    </source>
</evidence>
<dbReference type="Proteomes" id="UP001165080">
    <property type="component" value="Unassembled WGS sequence"/>
</dbReference>
<dbReference type="PANTHER" id="PTHR40429">
    <property type="entry name" value="FLAGELLAR ASSOCIATED PROTEIN"/>
    <property type="match status" value="1"/>
</dbReference>
<comment type="caution">
    <text evidence="2">The sequence shown here is derived from an EMBL/GenBank/DDBJ whole genome shotgun (WGS) entry which is preliminary data.</text>
</comment>
<name>A0A9W6BWB6_9CHLO</name>
<feature type="region of interest" description="Disordered" evidence="1">
    <location>
        <begin position="244"/>
        <end position="273"/>
    </location>
</feature>
<accession>A0A9W6BWB6</accession>
<dbReference type="PANTHER" id="PTHR40429:SF1">
    <property type="entry name" value="FLAGELLAR ASSOCIATED PROTEIN"/>
    <property type="match status" value="1"/>
</dbReference>
<feature type="region of interest" description="Disordered" evidence="1">
    <location>
        <begin position="1"/>
        <end position="35"/>
    </location>
</feature>
<dbReference type="Pfam" id="PF07004">
    <property type="entry name" value="SHIPPO-rpt"/>
    <property type="match status" value="2"/>
</dbReference>
<sequence length="306" mass="32303">MSPVEVAGTISTFGQQPVSTRPTEPRTKIGTSTRTDKLTGGQFVMKLLGGTSKGVTTEVSSAFGNQPNSRAQSAPSYRFGGRFKLDHEAGESKQGLPESPGTVPRYGNPGPGAYAPPRLAADSVGRQTLSINPTAPFTRVGTENRFGHFKDNFATPSPGAWRPTSGWLGDAPTYSFHGQGRRADVARGLPGNVSTALADPGPGTYEAPSSLFNQASSMKPTAARTRVGTADREGQRRVFVTKGHERESIGAHSPSPAVYSPNQAASSKVRQASSWKFGSGDRFSEVKSHNGRNLKILTPGPGSYVV</sequence>
<keyword evidence="3" id="KW-1185">Reference proteome</keyword>
<proteinExistence type="predicted"/>
<protein>
    <submittedName>
        <fullName evidence="2">Uncharacterized protein</fullName>
    </submittedName>
</protein>
<evidence type="ECO:0000313" key="3">
    <source>
        <dbReference type="Proteomes" id="UP001165080"/>
    </source>
</evidence>
<dbReference type="OrthoDB" id="406368at2759"/>
<evidence type="ECO:0000256" key="1">
    <source>
        <dbReference type="SAM" id="MobiDB-lite"/>
    </source>
</evidence>
<organism evidence="2 3">
    <name type="scientific">Pleodorina starrii</name>
    <dbReference type="NCBI Taxonomy" id="330485"/>
    <lineage>
        <taxon>Eukaryota</taxon>
        <taxon>Viridiplantae</taxon>
        <taxon>Chlorophyta</taxon>
        <taxon>core chlorophytes</taxon>
        <taxon>Chlorophyceae</taxon>
        <taxon>CS clade</taxon>
        <taxon>Chlamydomonadales</taxon>
        <taxon>Volvocaceae</taxon>
        <taxon>Pleodorina</taxon>
    </lineage>
</organism>
<feature type="compositionally biased region" description="Polar residues" evidence="1">
    <location>
        <begin position="9"/>
        <end position="22"/>
    </location>
</feature>
<dbReference type="AlphaFoldDB" id="A0A9W6BWB6"/>